<proteinExistence type="predicted"/>
<feature type="transmembrane region" description="Helical" evidence="2">
    <location>
        <begin position="6"/>
        <end position="25"/>
    </location>
</feature>
<keyword evidence="2" id="KW-0812">Transmembrane</keyword>
<evidence type="ECO:0000313" key="5">
    <source>
        <dbReference type="Proteomes" id="UP001189429"/>
    </source>
</evidence>
<protein>
    <recommendedName>
        <fullName evidence="3">FAD-binding 8 domain-containing protein</fullName>
    </recommendedName>
</protein>
<accession>A0ABN9U8I1</accession>
<feature type="transmembrane region" description="Helical" evidence="2">
    <location>
        <begin position="32"/>
        <end position="50"/>
    </location>
</feature>
<dbReference type="PANTHER" id="PTHR11972:SF153">
    <property type="entry name" value="SUPEROXIDE-GENERATING NADPH OXIDASE HEAVY CHAIN SUBUNIT A"/>
    <property type="match status" value="1"/>
</dbReference>
<name>A0ABN9U8I1_9DINO</name>
<reference evidence="4" key="1">
    <citation type="submission" date="2023-10" db="EMBL/GenBank/DDBJ databases">
        <authorList>
            <person name="Chen Y."/>
            <person name="Shah S."/>
            <person name="Dougan E. K."/>
            <person name="Thang M."/>
            <person name="Chan C."/>
        </authorList>
    </citation>
    <scope>NUCLEOTIDE SEQUENCE [LARGE SCALE GENOMIC DNA]</scope>
</reference>
<organism evidence="4 5">
    <name type="scientific">Prorocentrum cordatum</name>
    <dbReference type="NCBI Taxonomy" id="2364126"/>
    <lineage>
        <taxon>Eukaryota</taxon>
        <taxon>Sar</taxon>
        <taxon>Alveolata</taxon>
        <taxon>Dinophyceae</taxon>
        <taxon>Prorocentrales</taxon>
        <taxon>Prorocentraceae</taxon>
        <taxon>Prorocentrum</taxon>
    </lineage>
</organism>
<dbReference type="Proteomes" id="UP001189429">
    <property type="component" value="Unassembled WGS sequence"/>
</dbReference>
<dbReference type="Gene3D" id="2.40.30.10">
    <property type="entry name" value="Translation factors"/>
    <property type="match status" value="1"/>
</dbReference>
<feature type="transmembrane region" description="Helical" evidence="2">
    <location>
        <begin position="70"/>
        <end position="90"/>
    </location>
</feature>
<evidence type="ECO:0000313" key="4">
    <source>
        <dbReference type="EMBL" id="CAK0855473.1"/>
    </source>
</evidence>
<comment type="caution">
    <text evidence="4">The sequence shown here is derived from an EMBL/GenBank/DDBJ whole genome shotgun (WGS) entry which is preliminary data.</text>
</comment>
<sequence length="163" mass="18713">MQSEMMITGLGIFVLVVIVIVSSFLRRHMPFEWFYVLHHFVFVLFGLAIAHTLDDQFRNGTCVGKSWSQGFRFIATTFSLYFLDMAWGFLTVRRDVPVQEAVIISTKSMLTLVCKKPVDFQFAPGQYAYIQISSLDITFHPCSMSSAPEEVVLRFYIVVYKGQ</sequence>
<keyword evidence="1" id="KW-0560">Oxidoreductase</keyword>
<dbReference type="PANTHER" id="PTHR11972">
    <property type="entry name" value="NADPH OXIDASE"/>
    <property type="match status" value="1"/>
</dbReference>
<dbReference type="Pfam" id="PF08022">
    <property type="entry name" value="FAD_binding_8"/>
    <property type="match status" value="1"/>
</dbReference>
<evidence type="ECO:0000256" key="1">
    <source>
        <dbReference type="ARBA" id="ARBA00023002"/>
    </source>
</evidence>
<keyword evidence="2" id="KW-0472">Membrane</keyword>
<keyword evidence="2" id="KW-1133">Transmembrane helix</keyword>
<dbReference type="EMBL" id="CAUYUJ010015556">
    <property type="protein sequence ID" value="CAK0855473.1"/>
    <property type="molecule type" value="Genomic_DNA"/>
</dbReference>
<dbReference type="SUPFAM" id="SSF63380">
    <property type="entry name" value="Riboflavin synthase domain-like"/>
    <property type="match status" value="1"/>
</dbReference>
<evidence type="ECO:0000256" key="2">
    <source>
        <dbReference type="SAM" id="Phobius"/>
    </source>
</evidence>
<dbReference type="InterPro" id="IPR017938">
    <property type="entry name" value="Riboflavin_synthase-like_b-brl"/>
</dbReference>
<feature type="domain" description="FAD-binding 8" evidence="3">
    <location>
        <begin position="101"/>
        <end position="159"/>
    </location>
</feature>
<gene>
    <name evidence="4" type="ORF">PCOR1329_LOCUS46200</name>
</gene>
<dbReference type="InterPro" id="IPR013112">
    <property type="entry name" value="FAD-bd_8"/>
</dbReference>
<evidence type="ECO:0000259" key="3">
    <source>
        <dbReference type="Pfam" id="PF08022"/>
    </source>
</evidence>
<dbReference type="InterPro" id="IPR050369">
    <property type="entry name" value="RBOH/FRE"/>
</dbReference>
<keyword evidence="5" id="KW-1185">Reference proteome</keyword>